<evidence type="ECO:0000313" key="2">
    <source>
        <dbReference type="Proteomes" id="UP000218069"/>
    </source>
</evidence>
<proteinExistence type="predicted"/>
<name>A0A240DYM4_9BURK</name>
<evidence type="ECO:0008006" key="3">
    <source>
        <dbReference type="Google" id="ProtNLM"/>
    </source>
</evidence>
<dbReference type="EMBL" id="OANS01000001">
    <property type="protein sequence ID" value="SNX27774.1"/>
    <property type="molecule type" value="Genomic_DNA"/>
</dbReference>
<dbReference type="RefSeq" id="WP_243391872.1">
    <property type="nucleotide sequence ID" value="NZ_OANS01000001.1"/>
</dbReference>
<gene>
    <name evidence="1" type="ORF">SAMN06295945_0090</name>
</gene>
<organism evidence="1 2">
    <name type="scientific">Polynucleobacter meluiroseus</name>
    <dbReference type="NCBI Taxonomy" id="1938814"/>
    <lineage>
        <taxon>Bacteria</taxon>
        <taxon>Pseudomonadati</taxon>
        <taxon>Pseudomonadota</taxon>
        <taxon>Betaproteobacteria</taxon>
        <taxon>Burkholderiales</taxon>
        <taxon>Burkholderiaceae</taxon>
        <taxon>Polynucleobacter</taxon>
    </lineage>
</organism>
<keyword evidence="2" id="KW-1185">Reference proteome</keyword>
<evidence type="ECO:0000313" key="1">
    <source>
        <dbReference type="EMBL" id="SNX27774.1"/>
    </source>
</evidence>
<dbReference type="Proteomes" id="UP000218069">
    <property type="component" value="Unassembled WGS sequence"/>
</dbReference>
<dbReference type="InterPro" id="IPR014991">
    <property type="entry name" value="DUF1840"/>
</dbReference>
<sequence>MQMIYQFRSKAGPDVIMLADLSKRIFDILDCPLEPRGILTVEHLPVFITRLETAILRDLEERKEAQSSSGQDVKKLSQPDRLGQRAYPFLELMKQAKEKGEPVLWGV</sequence>
<reference evidence="2" key="1">
    <citation type="submission" date="2017-08" db="EMBL/GenBank/DDBJ databases">
        <authorList>
            <person name="Varghese N."/>
            <person name="Submissions S."/>
        </authorList>
    </citation>
    <scope>NUCLEOTIDE SEQUENCE [LARGE SCALE GENOMIC DNA]</scope>
    <source>
        <strain evidence="2">AP-Melu-1000-B4</strain>
    </source>
</reference>
<accession>A0A240DYM4</accession>
<dbReference type="AlphaFoldDB" id="A0A240DYM4"/>
<dbReference type="Pfam" id="PF08895">
    <property type="entry name" value="DUF1840"/>
    <property type="match status" value="1"/>
</dbReference>
<protein>
    <recommendedName>
        <fullName evidence="3">DUF1840 domain-containing protein</fullName>
    </recommendedName>
</protein>